<protein>
    <submittedName>
        <fullName evidence="2">Putative cytochrome c oxidase subunit ndufa4</fullName>
    </submittedName>
</protein>
<keyword evidence="1" id="KW-1133">Transmembrane helix</keyword>
<keyword evidence="1" id="KW-0472">Membrane</keyword>
<organism evidence="2">
    <name type="scientific">Nyssomyia neivai</name>
    <dbReference type="NCBI Taxonomy" id="330878"/>
    <lineage>
        <taxon>Eukaryota</taxon>
        <taxon>Metazoa</taxon>
        <taxon>Ecdysozoa</taxon>
        <taxon>Arthropoda</taxon>
        <taxon>Hexapoda</taxon>
        <taxon>Insecta</taxon>
        <taxon>Pterygota</taxon>
        <taxon>Neoptera</taxon>
        <taxon>Endopterygota</taxon>
        <taxon>Diptera</taxon>
        <taxon>Nematocera</taxon>
        <taxon>Psychodoidea</taxon>
        <taxon>Psychodidae</taxon>
        <taxon>Nyssomyia</taxon>
    </lineage>
</organism>
<dbReference type="InterPro" id="IPR010530">
    <property type="entry name" value="B12D"/>
</dbReference>
<keyword evidence="1" id="KW-0812">Transmembrane</keyword>
<evidence type="ECO:0000256" key="1">
    <source>
        <dbReference type="SAM" id="Phobius"/>
    </source>
</evidence>
<reference evidence="2" key="1">
    <citation type="submission" date="2016-12" db="EMBL/GenBank/DDBJ databases">
        <title>An insight into the sialome and mialome of the sand fly, Nyssomyia neivai.</title>
        <authorList>
            <person name="Sebastian V."/>
            <person name="Goulart T.M."/>
            <person name="Oliveira W."/>
            <person name="Calvo E."/>
            <person name="Oliveira L.F."/>
            <person name="Pinto M.C."/>
            <person name="Rosselino A.M."/>
            <person name="Ribeiro J.M."/>
        </authorList>
    </citation>
    <scope>NUCLEOTIDE SEQUENCE</scope>
</reference>
<feature type="transmembrane region" description="Helical" evidence="1">
    <location>
        <begin position="16"/>
        <end position="34"/>
    </location>
</feature>
<evidence type="ECO:0000313" key="2">
    <source>
        <dbReference type="EMBL" id="JAV12441.1"/>
    </source>
</evidence>
<dbReference type="AlphaFoldDB" id="A0A1L8E167"/>
<dbReference type="PANTHER" id="PTHR14256:SF1">
    <property type="entry name" value="GEO09626P1"/>
    <property type="match status" value="1"/>
</dbReference>
<accession>A0A1L8E167</accession>
<proteinExistence type="predicted"/>
<dbReference type="Pfam" id="PF06522">
    <property type="entry name" value="B12D"/>
    <property type="match status" value="1"/>
</dbReference>
<dbReference type="PANTHER" id="PTHR14256">
    <property type="entry name" value="NADH-UBIQUINONE OXIDOREDUCTASE MLRQ SUBUNIT"/>
    <property type="match status" value="1"/>
</dbReference>
<name>A0A1L8E167_9DIPT</name>
<dbReference type="EMBL" id="GFDF01001643">
    <property type="protein sequence ID" value="JAV12441.1"/>
    <property type="molecule type" value="Transcribed_RNA"/>
</dbReference>
<sequence length="85" mass="9888">MVMQGMSMATLKKHPALIPLYVCVGIGMAGAFYYTMRLATRNPDVTWNRTKNPEPWQEYTNKQYKFYSPIRDYSKTESPAPKFTE</sequence>